<comment type="caution">
    <text evidence="2">The sequence shown here is derived from an EMBL/GenBank/DDBJ whole genome shotgun (WGS) entry which is preliminary data.</text>
</comment>
<organism evidence="2 3">
    <name type="scientific">Candidatus Weimeria bifida</name>
    <dbReference type="NCBI Taxonomy" id="2599074"/>
    <lineage>
        <taxon>Bacteria</taxon>
        <taxon>Bacillati</taxon>
        <taxon>Bacillota</taxon>
        <taxon>Clostridia</taxon>
        <taxon>Lachnospirales</taxon>
        <taxon>Lachnospiraceae</taxon>
        <taxon>Candidatus Weimeria</taxon>
    </lineage>
</organism>
<evidence type="ECO:0000313" key="3">
    <source>
        <dbReference type="Proteomes" id="UP000460257"/>
    </source>
</evidence>
<dbReference type="EMBL" id="VOGC01000006">
    <property type="protein sequence ID" value="MQN01543.1"/>
    <property type="molecule type" value="Genomic_DNA"/>
</dbReference>
<feature type="compositionally biased region" description="Polar residues" evidence="1">
    <location>
        <begin position="41"/>
        <end position="56"/>
    </location>
</feature>
<evidence type="ECO:0000313" key="2">
    <source>
        <dbReference type="EMBL" id="MQN01543.1"/>
    </source>
</evidence>
<evidence type="ECO:0000256" key="1">
    <source>
        <dbReference type="SAM" id="MobiDB-lite"/>
    </source>
</evidence>
<feature type="region of interest" description="Disordered" evidence="1">
    <location>
        <begin position="41"/>
        <end position="60"/>
    </location>
</feature>
<keyword evidence="3" id="KW-1185">Reference proteome</keyword>
<sequence>MNISAVSNTSHIRAQEFNAIRRQKPVDDDIAAVTNAYSDNSKVTARQNTESNAAQSKKQEESFGAYDYAKLYDPNKTFDLSGQDLSDLDAVGTLGQLRKDELMGQYQNLTKQTTASVRPEENFSL</sequence>
<gene>
    <name evidence="2" type="ORF">FRC54_06380</name>
</gene>
<dbReference type="Proteomes" id="UP000460257">
    <property type="component" value="Unassembled WGS sequence"/>
</dbReference>
<proteinExistence type="predicted"/>
<protein>
    <submittedName>
        <fullName evidence="2">Uncharacterized protein</fullName>
    </submittedName>
</protein>
<accession>A0A6N7J076</accession>
<reference evidence="2" key="1">
    <citation type="journal article" date="2020" name="Appl. Environ. Microbiol.">
        <title>Medium-Chain Fatty Acid Synthesis by 'Candidatus Weimeria bifida' gen. nov., sp. nov., and 'Candidatus Pseudoramibacter fermentans' sp. nov.</title>
        <authorList>
            <person name="Scarborough M.J."/>
            <person name="Myers K.S."/>
            <person name="Donohue T.J."/>
            <person name="Noguera D.R."/>
        </authorList>
    </citation>
    <scope>NUCLEOTIDE SEQUENCE</scope>
    <source>
        <strain evidence="2">LCO1.1</strain>
    </source>
</reference>
<dbReference type="AlphaFoldDB" id="A0A6N7J076"/>
<name>A0A6N7J076_9FIRM</name>